<name>A0ABW9XZN7_9BACL</name>
<dbReference type="RefSeq" id="WP_161747212.1">
    <property type="nucleotide sequence ID" value="NZ_JAAAMV010000037.1"/>
</dbReference>
<reference evidence="1 2" key="1">
    <citation type="submission" date="2020-01" db="EMBL/GenBank/DDBJ databases">
        <title>Paenibacillus soybeanensis sp. nov. isolated from the nodules of soybean (Glycine max(L.) Merr).</title>
        <authorList>
            <person name="Wang H."/>
        </authorList>
    </citation>
    <scope>NUCLEOTIDE SEQUENCE [LARGE SCALE GENOMIC DNA]</scope>
    <source>
        <strain evidence="1 2">T1</strain>
    </source>
</reference>
<sequence>MQRVDVTYCLITDSSKTKVLMVKNVDHDSGSLPGGAVEQGRFSSAYRWK</sequence>
<comment type="caution">
    <text evidence="1">The sequence shown here is derived from an EMBL/GenBank/DDBJ whole genome shotgun (WGS) entry which is preliminary data.</text>
</comment>
<evidence type="ECO:0000313" key="1">
    <source>
        <dbReference type="EMBL" id="NBD28193.1"/>
    </source>
</evidence>
<evidence type="ECO:0008006" key="3">
    <source>
        <dbReference type="Google" id="ProtNLM"/>
    </source>
</evidence>
<dbReference type="CDD" id="cd02883">
    <property type="entry name" value="NUDIX_Hydrolase"/>
    <property type="match status" value="1"/>
</dbReference>
<accession>A0ABW9XZN7</accession>
<keyword evidence="2" id="KW-1185">Reference proteome</keyword>
<protein>
    <recommendedName>
        <fullName evidence="3">Nudix hydrolase domain-containing protein</fullName>
    </recommendedName>
</protein>
<evidence type="ECO:0000313" key="2">
    <source>
        <dbReference type="Proteomes" id="UP000665561"/>
    </source>
</evidence>
<proteinExistence type="predicted"/>
<gene>
    <name evidence="1" type="ORF">GT019_30375</name>
</gene>
<organism evidence="1 2">
    <name type="scientific">Paenibacillus glycinis</name>
    <dbReference type="NCBI Taxonomy" id="2697035"/>
    <lineage>
        <taxon>Bacteria</taxon>
        <taxon>Bacillati</taxon>
        <taxon>Bacillota</taxon>
        <taxon>Bacilli</taxon>
        <taxon>Bacillales</taxon>
        <taxon>Paenibacillaceae</taxon>
        <taxon>Paenibacillus</taxon>
    </lineage>
</organism>
<dbReference type="EMBL" id="JAAAMV010000037">
    <property type="protein sequence ID" value="NBD28193.1"/>
    <property type="molecule type" value="Genomic_DNA"/>
</dbReference>
<dbReference type="Proteomes" id="UP000665561">
    <property type="component" value="Unassembled WGS sequence"/>
</dbReference>